<evidence type="ECO:0000256" key="4">
    <source>
        <dbReference type="SAM" id="SignalP"/>
    </source>
</evidence>
<name>A0ABT4RNS6_9ACTN</name>
<dbReference type="InterPro" id="IPR001343">
    <property type="entry name" value="Hemolysn_Ca-bd"/>
</dbReference>
<evidence type="ECO:0000256" key="1">
    <source>
        <dbReference type="ARBA" id="ARBA00004613"/>
    </source>
</evidence>
<dbReference type="PROSITE" id="PS00330">
    <property type="entry name" value="HEMOLYSIN_CALCIUM"/>
    <property type="match status" value="3"/>
</dbReference>
<dbReference type="Gene3D" id="2.150.10.10">
    <property type="entry name" value="Serralysin-like metalloprotease, C-terminal"/>
    <property type="match status" value="2"/>
</dbReference>
<feature type="chain" id="PRO_5047451801" evidence="4">
    <location>
        <begin position="20"/>
        <end position="481"/>
    </location>
</feature>
<feature type="compositionally biased region" description="Gly residues" evidence="3">
    <location>
        <begin position="106"/>
        <end position="119"/>
    </location>
</feature>
<keyword evidence="2" id="KW-0964">Secreted</keyword>
<organism evidence="5 6">
    <name type="scientific">Solirubrobacter deserti</name>
    <dbReference type="NCBI Taxonomy" id="2282478"/>
    <lineage>
        <taxon>Bacteria</taxon>
        <taxon>Bacillati</taxon>
        <taxon>Actinomycetota</taxon>
        <taxon>Thermoleophilia</taxon>
        <taxon>Solirubrobacterales</taxon>
        <taxon>Solirubrobacteraceae</taxon>
        <taxon>Solirubrobacter</taxon>
    </lineage>
</organism>
<gene>
    <name evidence="5" type="ORF">OJ962_21855</name>
</gene>
<dbReference type="InterPro" id="IPR013783">
    <property type="entry name" value="Ig-like_fold"/>
</dbReference>
<dbReference type="Proteomes" id="UP001147700">
    <property type="component" value="Unassembled WGS sequence"/>
</dbReference>
<evidence type="ECO:0000256" key="3">
    <source>
        <dbReference type="SAM" id="MobiDB-lite"/>
    </source>
</evidence>
<keyword evidence="6" id="KW-1185">Reference proteome</keyword>
<comment type="caution">
    <text evidence="5">The sequence shown here is derived from an EMBL/GenBank/DDBJ whole genome shotgun (WGS) entry which is preliminary data.</text>
</comment>
<dbReference type="InterPro" id="IPR050557">
    <property type="entry name" value="RTX_toxin/Mannuronan_C5-epim"/>
</dbReference>
<feature type="signal peptide" evidence="4">
    <location>
        <begin position="1"/>
        <end position="19"/>
    </location>
</feature>
<dbReference type="RefSeq" id="WP_202952528.1">
    <property type="nucleotide sequence ID" value="NZ_JAPCID010000034.1"/>
</dbReference>
<dbReference type="InterPro" id="IPR011049">
    <property type="entry name" value="Serralysin-like_metalloprot_C"/>
</dbReference>
<dbReference type="PRINTS" id="PR00313">
    <property type="entry name" value="CABNDNGRPT"/>
</dbReference>
<comment type="subcellular location">
    <subcellularLocation>
        <location evidence="1">Secreted</location>
    </subcellularLocation>
</comment>
<accession>A0ABT4RNS6</accession>
<protein>
    <submittedName>
        <fullName evidence="5">Ig-like domain-containing protein</fullName>
    </submittedName>
</protein>
<dbReference type="Pfam" id="PF17957">
    <property type="entry name" value="Big_7"/>
    <property type="match status" value="1"/>
</dbReference>
<dbReference type="InterPro" id="IPR018511">
    <property type="entry name" value="Hemolysin-typ_Ca-bd_CS"/>
</dbReference>
<dbReference type="Pfam" id="PF00353">
    <property type="entry name" value="HemolysinCabind"/>
    <property type="match status" value="2"/>
</dbReference>
<dbReference type="SUPFAM" id="SSF51120">
    <property type="entry name" value="beta-Roll"/>
    <property type="match status" value="2"/>
</dbReference>
<reference evidence="5" key="1">
    <citation type="submission" date="2022-10" db="EMBL/GenBank/DDBJ databases">
        <title>The WGS of Solirubrobacter sp. CPCC 204708.</title>
        <authorList>
            <person name="Jiang Z."/>
        </authorList>
    </citation>
    <scope>NUCLEOTIDE SEQUENCE</scope>
    <source>
        <strain evidence="5">CPCC 204708</strain>
    </source>
</reference>
<dbReference type="Gene3D" id="2.60.40.10">
    <property type="entry name" value="Immunoglobulins"/>
    <property type="match status" value="1"/>
</dbReference>
<proteinExistence type="predicted"/>
<feature type="region of interest" description="Disordered" evidence="3">
    <location>
        <begin position="98"/>
        <end position="138"/>
    </location>
</feature>
<dbReference type="PANTHER" id="PTHR38340">
    <property type="entry name" value="S-LAYER PROTEIN"/>
    <property type="match status" value="1"/>
</dbReference>
<dbReference type="PANTHER" id="PTHR38340:SF1">
    <property type="entry name" value="S-LAYER PROTEIN"/>
    <property type="match status" value="1"/>
</dbReference>
<keyword evidence="4" id="KW-0732">Signal</keyword>
<evidence type="ECO:0000313" key="6">
    <source>
        <dbReference type="Proteomes" id="UP001147700"/>
    </source>
</evidence>
<evidence type="ECO:0000256" key="2">
    <source>
        <dbReference type="ARBA" id="ARBA00022525"/>
    </source>
</evidence>
<dbReference type="EMBL" id="JAPCID010000034">
    <property type="protein sequence ID" value="MDA0140161.1"/>
    <property type="molecule type" value="Genomic_DNA"/>
</dbReference>
<evidence type="ECO:0000313" key="5">
    <source>
        <dbReference type="EMBL" id="MDA0140161.1"/>
    </source>
</evidence>
<sequence length="481" mass="48795">MRAAVLIVLLLALPSSAHAATLVKTGSTLTYTAAAGRVNTVTFNVPNSDRPREVRITRDGDGDPIQTTGCGSQDFCTGIERIVVSLGDGDDFVDTRNFSGPVSLDGGPGTDQLHGGGGADALDGGDGDDVLDGGTGTDALYGNTGDDALNGGTGGDALSGGPGLDGATHVMLAAAPAPTVSLDDAANDGLPGEGDNYGSDIEDVAILGQGIVVPSGSTLIGSAGPNELSTGAGTDTIVGGAGIDRVDADAGDDAIDVRDGFSDRVRCGPGADAVTADTLDVLGDDCENVNVAPAGNALDDRPPTIEWAAPATGARLAADPPNTLTVNAADDRGLALVRFLDDDRVLCEVTAPPYSCAYQATAGDVGRNTLSAVAVDTAGQTTTIQRPVIVNRFRPRFTITVKRGFKVSGRLASSGAGCRGTVTVRATVGKRTLKTTRVKLTRRCTYAATVRVSRRAKLRFSARFAGNGLVMARAASRAAPR</sequence>